<evidence type="ECO:0000313" key="4">
    <source>
        <dbReference type="EMBL" id="CDQ69403.1"/>
    </source>
</evidence>
<dbReference type="Pfam" id="PF10300">
    <property type="entry name" value="Iml2-TPR_39"/>
    <property type="match status" value="1"/>
</dbReference>
<dbReference type="EMBL" id="FR904667">
    <property type="protein sequence ID" value="CDQ69403.1"/>
    <property type="molecule type" value="Genomic_DNA"/>
</dbReference>
<name>A0A060WPU6_ONCMY</name>
<comment type="similarity">
    <text evidence="1">Belongs to the TTC39 family.</text>
</comment>
<evidence type="ECO:0008006" key="6">
    <source>
        <dbReference type="Google" id="ProtNLM"/>
    </source>
</evidence>
<reference evidence="4" key="1">
    <citation type="journal article" date="2014" name="Nat. Commun.">
        <title>The rainbow trout genome provides novel insights into evolution after whole-genome duplication in vertebrates.</title>
        <authorList>
            <person name="Berthelot C."/>
            <person name="Brunet F."/>
            <person name="Chalopin D."/>
            <person name="Juanchich A."/>
            <person name="Bernard M."/>
            <person name="Noel B."/>
            <person name="Bento P."/>
            <person name="Da Silva C."/>
            <person name="Labadie K."/>
            <person name="Alberti A."/>
            <person name="Aury J.M."/>
            <person name="Louis A."/>
            <person name="Dehais P."/>
            <person name="Bardou P."/>
            <person name="Montfort J."/>
            <person name="Klopp C."/>
            <person name="Cabau C."/>
            <person name="Gaspin C."/>
            <person name="Thorgaard G.H."/>
            <person name="Boussaha M."/>
            <person name="Quillet E."/>
            <person name="Guyomard R."/>
            <person name="Galiana D."/>
            <person name="Bobe J."/>
            <person name="Volff J.N."/>
            <person name="Genet C."/>
            <person name="Wincker P."/>
            <person name="Jaillon O."/>
            <person name="Roest Crollius H."/>
            <person name="Guiguen Y."/>
        </authorList>
    </citation>
    <scope>NUCLEOTIDE SEQUENCE [LARGE SCALE GENOMIC DNA]</scope>
</reference>
<dbReference type="InterPro" id="IPR011990">
    <property type="entry name" value="TPR-like_helical_dom_sf"/>
</dbReference>
<evidence type="ECO:0000313" key="5">
    <source>
        <dbReference type="Proteomes" id="UP000193380"/>
    </source>
</evidence>
<organism evidence="4 5">
    <name type="scientific">Oncorhynchus mykiss</name>
    <name type="common">Rainbow trout</name>
    <name type="synonym">Salmo gairdneri</name>
    <dbReference type="NCBI Taxonomy" id="8022"/>
    <lineage>
        <taxon>Eukaryota</taxon>
        <taxon>Metazoa</taxon>
        <taxon>Chordata</taxon>
        <taxon>Craniata</taxon>
        <taxon>Vertebrata</taxon>
        <taxon>Euteleostomi</taxon>
        <taxon>Actinopterygii</taxon>
        <taxon>Neopterygii</taxon>
        <taxon>Teleostei</taxon>
        <taxon>Protacanthopterygii</taxon>
        <taxon>Salmoniformes</taxon>
        <taxon>Salmonidae</taxon>
        <taxon>Salmoninae</taxon>
        <taxon>Oncorhynchus</taxon>
    </lineage>
</organism>
<dbReference type="Proteomes" id="UP000193380">
    <property type="component" value="Unassembled WGS sequence"/>
</dbReference>
<reference evidence="4" key="2">
    <citation type="submission" date="2014-03" db="EMBL/GenBank/DDBJ databases">
        <authorList>
            <person name="Genoscope - CEA"/>
        </authorList>
    </citation>
    <scope>NUCLEOTIDE SEQUENCE</scope>
</reference>
<dbReference type="InterPro" id="IPR019412">
    <property type="entry name" value="IML2/TPR_39"/>
</dbReference>
<dbReference type="PANTHER" id="PTHR31859">
    <property type="entry name" value="TETRATRICOPEPTIDE REPEAT PROTEIN 39 FAMILY MEMBER"/>
    <property type="match status" value="1"/>
</dbReference>
<keyword evidence="2" id="KW-0802">TPR repeat</keyword>
<dbReference type="PaxDb" id="8022-A0A060WPU6"/>
<dbReference type="SUPFAM" id="SSF48452">
    <property type="entry name" value="TPR-like"/>
    <property type="match status" value="1"/>
</dbReference>
<gene>
    <name evidence="4" type="ORF">GSONMT00024687001</name>
</gene>
<dbReference type="GO" id="GO:0032474">
    <property type="term" value="P:otolith morphogenesis"/>
    <property type="evidence" value="ECO:0007669"/>
    <property type="project" value="TreeGrafter"/>
</dbReference>
<protein>
    <recommendedName>
        <fullName evidence="6">Tetratricopeptide repeat protein 39C</fullName>
    </recommendedName>
</protein>
<feature type="region of interest" description="Disordered" evidence="3">
    <location>
        <begin position="173"/>
        <end position="206"/>
    </location>
</feature>
<dbReference type="GO" id="GO:0060271">
    <property type="term" value="P:cilium assembly"/>
    <property type="evidence" value="ECO:0007669"/>
    <property type="project" value="TreeGrafter"/>
</dbReference>
<proteinExistence type="inferred from homology"/>
<dbReference type="AlphaFoldDB" id="A0A060WPU6"/>
<accession>A0A060WPU6</accession>
<evidence type="ECO:0000256" key="2">
    <source>
        <dbReference type="ARBA" id="ARBA00022803"/>
    </source>
</evidence>
<evidence type="ECO:0000256" key="3">
    <source>
        <dbReference type="SAM" id="MobiDB-lite"/>
    </source>
</evidence>
<feature type="compositionally biased region" description="Polar residues" evidence="3">
    <location>
        <begin position="179"/>
        <end position="206"/>
    </location>
</feature>
<sequence>MAKPEPAQQHVEEKAEEIDDAELAFKGINMLLNNGFKESDDLFRKYRTHSPLMSFGASFVSFLNAMMTFEEEKMQMAFDDLRATERLCESDNTGVIETIKKKIRRSDSQRSGVAIVDRLQRQIIVADCQVYLAVLSFIKQELSSYIRGGWILRKAWKMYNKCYSDISQLQDCSKRRSSDQQGSPSPSTEQANRNHATPPTQMTNGVSPEALERLKGSVSFGYGLFHLCISMVPPHLLKIVNLLGFPGDRHQGLSALTYASESKDMKAPLATLALLWYYTVVQPFFALDGSDTQAGLMEAKAILQRKEPVYPNSSLFLFFKGRVQRLEDCGCSVLVFFPLSPLHFQCQINSALMSFQNALELATDQREIQHVCLYEIGWCSMIELRYSDAYRAFQRLATESRWSQCYYAYLTGVSQGASGDLEGAAAVFKDVHTLLKRKNNQIEQFSMKRAERLRKHSPSRELCVLAVIEVLYLWKALPNCCTSKLQTMSQVLQELDDVSIAGLKNLLLGDIHRCLGNIKDAIECFHLAAGDEVGRQNNSYVQPYSCYELGCVLLDSPESEAKGRALMLQAKDDFAGYDFENRLHVRIHSALASMRKEVAPP</sequence>
<evidence type="ECO:0000256" key="1">
    <source>
        <dbReference type="ARBA" id="ARBA00006400"/>
    </source>
</evidence>
<dbReference type="PANTHER" id="PTHR31859:SF1">
    <property type="entry name" value="TETRATRICOPEPTIDE REPEAT PROTEIN 39C"/>
    <property type="match status" value="1"/>
</dbReference>